<dbReference type="SUPFAM" id="SSF53474">
    <property type="entry name" value="alpha/beta-Hydrolases"/>
    <property type="match status" value="1"/>
</dbReference>
<evidence type="ECO:0000313" key="4">
    <source>
        <dbReference type="Proteomes" id="UP001205920"/>
    </source>
</evidence>
<dbReference type="AlphaFoldDB" id="A0AAW5HXB5"/>
<dbReference type="InterPro" id="IPR002918">
    <property type="entry name" value="Lipase_EstA/Esterase_EstB"/>
</dbReference>
<feature type="signal peptide" evidence="1">
    <location>
        <begin position="1"/>
        <end position="24"/>
    </location>
</feature>
<organism evidence="3 4">
    <name type="scientific">Corynebacterium lipophilum</name>
    <dbReference type="NCBI Taxonomy" id="2804918"/>
    <lineage>
        <taxon>Bacteria</taxon>
        <taxon>Bacillati</taxon>
        <taxon>Actinomycetota</taxon>
        <taxon>Actinomycetes</taxon>
        <taxon>Mycobacteriales</taxon>
        <taxon>Corynebacteriaceae</taxon>
        <taxon>Corynebacterium</taxon>
    </lineage>
</organism>
<name>A0AAW5HXB5_9CORY</name>
<proteinExistence type="predicted"/>
<reference evidence="3 4" key="1">
    <citation type="submission" date="2021-01" db="EMBL/GenBank/DDBJ databases">
        <title>Identification and Characterization of Corynebacterium sp.</title>
        <authorList>
            <person name="Luo Q."/>
            <person name="Qu P."/>
            <person name="Chen Q."/>
        </authorList>
    </citation>
    <scope>NUCLEOTIDE SEQUENCE [LARGE SCALE GENOMIC DNA]</scope>
    <source>
        <strain evidence="3 4">MC-18</strain>
    </source>
</reference>
<feature type="chain" id="PRO_5043554547" evidence="1">
    <location>
        <begin position="25"/>
        <end position="298"/>
    </location>
</feature>
<dbReference type="PANTHER" id="PTHR32015:SF1">
    <property type="entry name" value="LIPASE"/>
    <property type="match status" value="1"/>
</dbReference>
<accession>A0AAW5HXB5</accession>
<dbReference type="Pfam" id="PF00561">
    <property type="entry name" value="Abhydrolase_1"/>
    <property type="match status" value="1"/>
</dbReference>
<keyword evidence="1" id="KW-0732">Signal</keyword>
<keyword evidence="4" id="KW-1185">Reference proteome</keyword>
<dbReference type="GO" id="GO:0016042">
    <property type="term" value="P:lipid catabolic process"/>
    <property type="evidence" value="ECO:0007669"/>
    <property type="project" value="InterPro"/>
</dbReference>
<comment type="caution">
    <text evidence="3">The sequence shown here is derived from an EMBL/GenBank/DDBJ whole genome shotgun (WGS) entry which is preliminary data.</text>
</comment>
<gene>
    <name evidence="3" type="ORF">JMN37_07850</name>
</gene>
<dbReference type="Proteomes" id="UP001205920">
    <property type="component" value="Unassembled WGS sequence"/>
</dbReference>
<evidence type="ECO:0000259" key="2">
    <source>
        <dbReference type="Pfam" id="PF00561"/>
    </source>
</evidence>
<protein>
    <submittedName>
        <fullName evidence="3">Alpha/beta fold hydrolase</fullName>
    </submittedName>
</protein>
<sequence length="298" mass="30981">MHRILSTILLTAALAVSGAPIATANTSDIFNDASCVPAADKTTPVLYVHGTSANTEKWAQNAVALKAAGYCVWGFDYGRGSGLPSLFPGSYGNADINSSARELARNVERVKEATGSDQVDLVAHSQGGLLVKKYIAELGGGDNVRRAVTVGATFHGTDLNGTGKILSPIARAFPRLAAFFAGPGAVQQLNDSPVIQALNTLPDTQAGIVYTTLYSPSDTTATPNSTSILQAVDGADVANINIEASCPNSGRVLHPNMQSDLTVAALTRWGLERTADDRTPNQRACSLSALPDGSDAAR</sequence>
<keyword evidence="3" id="KW-0378">Hydrolase</keyword>
<dbReference type="EMBL" id="JAEUWV010000011">
    <property type="protein sequence ID" value="MCO6394883.1"/>
    <property type="molecule type" value="Genomic_DNA"/>
</dbReference>
<dbReference type="InterPro" id="IPR000073">
    <property type="entry name" value="AB_hydrolase_1"/>
</dbReference>
<dbReference type="RefSeq" id="WP_071573052.1">
    <property type="nucleotide sequence ID" value="NZ_JAEUWV010000011.1"/>
</dbReference>
<dbReference type="GO" id="GO:0016298">
    <property type="term" value="F:lipase activity"/>
    <property type="evidence" value="ECO:0007669"/>
    <property type="project" value="TreeGrafter"/>
</dbReference>
<dbReference type="InterPro" id="IPR029058">
    <property type="entry name" value="AB_hydrolase_fold"/>
</dbReference>
<feature type="domain" description="AB hydrolase-1" evidence="2">
    <location>
        <begin position="44"/>
        <end position="191"/>
    </location>
</feature>
<dbReference type="PANTHER" id="PTHR32015">
    <property type="entry name" value="FASTING INDUCED LIPASE"/>
    <property type="match status" value="1"/>
</dbReference>
<evidence type="ECO:0000313" key="3">
    <source>
        <dbReference type="EMBL" id="MCO6394883.1"/>
    </source>
</evidence>
<evidence type="ECO:0000256" key="1">
    <source>
        <dbReference type="SAM" id="SignalP"/>
    </source>
</evidence>
<dbReference type="Gene3D" id="3.40.50.1820">
    <property type="entry name" value="alpha/beta hydrolase"/>
    <property type="match status" value="1"/>
</dbReference>